<feature type="compositionally biased region" description="Acidic residues" evidence="1">
    <location>
        <begin position="154"/>
        <end position="176"/>
    </location>
</feature>
<dbReference type="Proteomes" id="UP001213000">
    <property type="component" value="Unassembled WGS sequence"/>
</dbReference>
<feature type="domain" description="CCD97-like C-terminal" evidence="2">
    <location>
        <begin position="119"/>
        <end position="226"/>
    </location>
</feature>
<name>A0AAD5W1K0_9AGAR</name>
<proteinExistence type="predicted"/>
<gene>
    <name evidence="3" type="ORF">NP233_g615</name>
</gene>
<keyword evidence="4" id="KW-1185">Reference proteome</keyword>
<accession>A0AAD5W1K0</accession>
<protein>
    <recommendedName>
        <fullName evidence="2">CCD97-like C-terminal domain-containing protein</fullName>
    </recommendedName>
</protein>
<evidence type="ECO:0000313" key="4">
    <source>
        <dbReference type="Proteomes" id="UP001213000"/>
    </source>
</evidence>
<evidence type="ECO:0000256" key="1">
    <source>
        <dbReference type="SAM" id="MobiDB-lite"/>
    </source>
</evidence>
<evidence type="ECO:0000259" key="2">
    <source>
        <dbReference type="Pfam" id="PF09747"/>
    </source>
</evidence>
<dbReference type="Pfam" id="PF09747">
    <property type="entry name" value="CCD97-like_C"/>
    <property type="match status" value="1"/>
</dbReference>
<organism evidence="3 4">
    <name type="scientific">Leucocoprinus birnbaumii</name>
    <dbReference type="NCBI Taxonomy" id="56174"/>
    <lineage>
        <taxon>Eukaryota</taxon>
        <taxon>Fungi</taxon>
        <taxon>Dikarya</taxon>
        <taxon>Basidiomycota</taxon>
        <taxon>Agaricomycotina</taxon>
        <taxon>Agaricomycetes</taxon>
        <taxon>Agaricomycetidae</taxon>
        <taxon>Agaricales</taxon>
        <taxon>Agaricineae</taxon>
        <taxon>Agaricaceae</taxon>
        <taxon>Leucocoprinus</taxon>
    </lineage>
</organism>
<feature type="compositionally biased region" description="Acidic residues" evidence="1">
    <location>
        <begin position="203"/>
        <end position="217"/>
    </location>
</feature>
<feature type="region of interest" description="Disordered" evidence="1">
    <location>
        <begin position="148"/>
        <end position="176"/>
    </location>
</feature>
<reference evidence="3" key="1">
    <citation type="submission" date="2022-07" db="EMBL/GenBank/DDBJ databases">
        <title>Genome Sequence of Leucocoprinus birnbaumii.</title>
        <authorList>
            <person name="Buettner E."/>
        </authorList>
    </citation>
    <scope>NUCLEOTIDE SEQUENCE</scope>
    <source>
        <strain evidence="3">VT141</strain>
    </source>
</reference>
<comment type="caution">
    <text evidence="3">The sequence shown here is derived from an EMBL/GenBank/DDBJ whole genome shotgun (WGS) entry which is preliminary data.</text>
</comment>
<dbReference type="AlphaFoldDB" id="A0AAD5W1K0"/>
<evidence type="ECO:0000313" key="3">
    <source>
        <dbReference type="EMBL" id="KAJ3576200.1"/>
    </source>
</evidence>
<feature type="region of interest" description="Disordered" evidence="1">
    <location>
        <begin position="203"/>
        <end position="226"/>
    </location>
</feature>
<sequence length="226" mass="27117">MEDSDFDERIVLAYLGLPLDYEPSPRTSTIQFLRKHLSQLPPNILCKFSSITTPKLRTVLTPIRNRRLRYVNTHPSELGFVSARNKWPELWEGRERRGREEGEEEKKWARDEFLKGEQKHIGKLGNLLGDYEEEREAERIRAVRRELAETTTIPEEEEEEDTDSEEELVPIEEESEEEKRRYFERMIRERFIYGLLPGIEYDEVDYDESLDVEDDRETQDRWFDED</sequence>
<dbReference type="InterPro" id="IPR040233">
    <property type="entry name" value="CCD97-like_C"/>
</dbReference>
<dbReference type="EMBL" id="JANIEX010000017">
    <property type="protein sequence ID" value="KAJ3576200.1"/>
    <property type="molecule type" value="Genomic_DNA"/>
</dbReference>